<dbReference type="EMBL" id="LT629736">
    <property type="protein sequence ID" value="SDS84773.1"/>
    <property type="molecule type" value="Genomic_DNA"/>
</dbReference>
<keyword evidence="2" id="KW-1185">Reference proteome</keyword>
<evidence type="ECO:0000313" key="1">
    <source>
        <dbReference type="EMBL" id="SDS84773.1"/>
    </source>
</evidence>
<dbReference type="Proteomes" id="UP000243207">
    <property type="component" value="Chromosome I"/>
</dbReference>
<organism evidence="1 2">
    <name type="scientific">Halopseudomonas xinjiangensis</name>
    <dbReference type="NCBI Taxonomy" id="487184"/>
    <lineage>
        <taxon>Bacteria</taxon>
        <taxon>Pseudomonadati</taxon>
        <taxon>Pseudomonadota</taxon>
        <taxon>Gammaproteobacteria</taxon>
        <taxon>Pseudomonadales</taxon>
        <taxon>Pseudomonadaceae</taxon>
        <taxon>Halopseudomonas</taxon>
    </lineage>
</organism>
<dbReference type="AlphaFoldDB" id="A0A1H1VJ65"/>
<reference evidence="2" key="1">
    <citation type="submission" date="2016-10" db="EMBL/GenBank/DDBJ databases">
        <authorList>
            <person name="Varghese N."/>
            <person name="Submissions S."/>
        </authorList>
    </citation>
    <scope>NUCLEOTIDE SEQUENCE [LARGE SCALE GENOMIC DNA]</scope>
    <source>
        <strain evidence="2">NRRL B-51270</strain>
    </source>
</reference>
<name>A0A1H1VJ65_9GAMM</name>
<evidence type="ECO:0000313" key="2">
    <source>
        <dbReference type="Proteomes" id="UP000243207"/>
    </source>
</evidence>
<sequence>MSGLTDSGKTLDGLCRRSDNGRLQRNIDMVHVPHDGYRNPLGNIAEHITETVRIEHRVFAFDDPIAQTRCRMYSSLNS</sequence>
<protein>
    <submittedName>
        <fullName evidence="1">Uncharacterized protein</fullName>
    </submittedName>
</protein>
<dbReference type="STRING" id="487184.SAMN05216421_2315"/>
<proteinExistence type="predicted"/>
<gene>
    <name evidence="1" type="ORF">SAMN05216421_2315</name>
</gene>
<accession>A0A1H1VJ65</accession>